<dbReference type="InterPro" id="IPR036397">
    <property type="entry name" value="RNaseH_sf"/>
</dbReference>
<proteinExistence type="predicted"/>
<evidence type="ECO:0000313" key="2">
    <source>
        <dbReference type="EMBL" id="QCA29463.1"/>
    </source>
</evidence>
<reference evidence="2 4" key="2">
    <citation type="journal article" date="2020" name="Int. J. Syst. Evol. Microbiol.">
        <title>Vagococcus xieshaowenii sp. nov., isolated from snow finch (Montifringilla taczanowskii) cloacal content.</title>
        <authorList>
            <person name="Ge Y."/>
            <person name="Yang J."/>
            <person name="Lai X.H."/>
            <person name="Zhang G."/>
            <person name="Jin D."/>
            <person name="Lu S."/>
            <person name="Wang B."/>
            <person name="Huang Y."/>
            <person name="Huang Y."/>
            <person name="Ren Z."/>
            <person name="Zhang X."/>
            <person name="Xu J."/>
        </authorList>
    </citation>
    <scope>NUCLEOTIDE SEQUENCE [LARGE SCALE GENOMIC DNA]</scope>
    <source>
        <strain evidence="2">Personal::cf-49</strain>
        <strain evidence="4">personal::cf-49</strain>
    </source>
</reference>
<name>A0AAJ5JKQ7_9ENTE</name>
<feature type="domain" description="RNase H type-1" evidence="1">
    <location>
        <begin position="12"/>
        <end position="147"/>
    </location>
</feature>
<accession>A0AAJ5JKQ7</accession>
<evidence type="ECO:0000313" key="3">
    <source>
        <dbReference type="EMBL" id="TFZ39610.1"/>
    </source>
</evidence>
<dbReference type="Gene3D" id="3.30.420.10">
    <property type="entry name" value="Ribonuclease H-like superfamily/Ribonuclease H"/>
    <property type="match status" value="1"/>
</dbReference>
<evidence type="ECO:0000259" key="1">
    <source>
        <dbReference type="PROSITE" id="PS50879"/>
    </source>
</evidence>
<keyword evidence="4" id="KW-1185">Reference proteome</keyword>
<dbReference type="GO" id="GO:0003676">
    <property type="term" value="F:nucleic acid binding"/>
    <property type="evidence" value="ECO:0007669"/>
    <property type="project" value="InterPro"/>
</dbReference>
<dbReference type="EMBL" id="CP038865">
    <property type="protein sequence ID" value="QCA29463.1"/>
    <property type="molecule type" value="Genomic_DNA"/>
</dbReference>
<dbReference type="InterPro" id="IPR002156">
    <property type="entry name" value="RNaseH_domain"/>
</dbReference>
<dbReference type="Proteomes" id="UP000296883">
    <property type="component" value="Chromosome"/>
</dbReference>
<dbReference type="Pfam" id="PF00075">
    <property type="entry name" value="RNase_H"/>
    <property type="match status" value="1"/>
</dbReference>
<dbReference type="SUPFAM" id="SSF53098">
    <property type="entry name" value="Ribonuclease H-like"/>
    <property type="match status" value="1"/>
</dbReference>
<protein>
    <recommendedName>
        <fullName evidence="1">RNase H type-1 domain-containing protein</fullName>
    </recommendedName>
</protein>
<organism evidence="3 5">
    <name type="scientific">Vagococcus xieshaowenii</name>
    <dbReference type="NCBI Taxonomy" id="2562451"/>
    <lineage>
        <taxon>Bacteria</taxon>
        <taxon>Bacillati</taxon>
        <taxon>Bacillota</taxon>
        <taxon>Bacilli</taxon>
        <taxon>Lactobacillales</taxon>
        <taxon>Enterococcaceae</taxon>
        <taxon>Vagococcus</taxon>
    </lineage>
</organism>
<dbReference type="RefSeq" id="WP_135255055.1">
    <property type="nucleotide sequence ID" value="NZ_CP038865.1"/>
</dbReference>
<sequence length="156" mass="17989">MTEINCYISVVKSDAVFDEVYTSCGIVLQSGQHRKTYAKVTPGVSLQVGLLEGVATALGMIQHPHRPVQLYTSMSYLYHALTKGYLEEWAQQQWLTKQNKPVKNQKEWRDLRHELKRFDDVRCRLISGKSQAFNARYSKYLAKQALYTQVPFEGEL</sequence>
<dbReference type="Proteomes" id="UP000297725">
    <property type="component" value="Unassembled WGS sequence"/>
</dbReference>
<evidence type="ECO:0000313" key="4">
    <source>
        <dbReference type="Proteomes" id="UP000296883"/>
    </source>
</evidence>
<dbReference type="GO" id="GO:0004523">
    <property type="term" value="F:RNA-DNA hybrid ribonuclease activity"/>
    <property type="evidence" value="ECO:0007669"/>
    <property type="project" value="InterPro"/>
</dbReference>
<dbReference type="PROSITE" id="PS50879">
    <property type="entry name" value="RNASE_H_1"/>
    <property type="match status" value="1"/>
</dbReference>
<dbReference type="AlphaFoldDB" id="A0AAJ5JKQ7"/>
<dbReference type="EMBL" id="SRHU01000032">
    <property type="protein sequence ID" value="TFZ39610.1"/>
    <property type="molecule type" value="Genomic_DNA"/>
</dbReference>
<evidence type="ECO:0000313" key="5">
    <source>
        <dbReference type="Proteomes" id="UP000297725"/>
    </source>
</evidence>
<reference evidence="3 5" key="1">
    <citation type="submission" date="2019-03" db="EMBL/GenBank/DDBJ databases">
        <title>Vagococcus sp. was isolated fron gut of Carduelis flavirostris.</title>
        <authorList>
            <person name="Ge Y."/>
        </authorList>
    </citation>
    <scope>NUCLEOTIDE SEQUENCE [LARGE SCALE GENOMIC DNA]</scope>
    <source>
        <strain evidence="3 5">CF-210</strain>
    </source>
</reference>
<dbReference type="InterPro" id="IPR012337">
    <property type="entry name" value="RNaseH-like_sf"/>
</dbReference>
<gene>
    <name evidence="3" type="ORF">E4031_08655</name>
    <name evidence="2" type="ORF">E4Z98_09085</name>
</gene>